<evidence type="ECO:0000259" key="4">
    <source>
        <dbReference type="PROSITE" id="PS50118"/>
    </source>
</evidence>
<comment type="caution">
    <text evidence="5">The sequence shown here is derived from an EMBL/GenBank/DDBJ whole genome shotgun (WGS) entry which is preliminary data.</text>
</comment>
<dbReference type="AlphaFoldDB" id="A0A1W0E4W7"/>
<evidence type="ECO:0000256" key="2">
    <source>
        <dbReference type="PROSITE-ProRule" id="PRU00267"/>
    </source>
</evidence>
<evidence type="ECO:0000313" key="6">
    <source>
        <dbReference type="Proteomes" id="UP000192758"/>
    </source>
</evidence>
<organism evidence="5 6">
    <name type="scientific">Ecytonucleospora hepatopenaei</name>
    <dbReference type="NCBI Taxonomy" id="646526"/>
    <lineage>
        <taxon>Eukaryota</taxon>
        <taxon>Fungi</taxon>
        <taxon>Fungi incertae sedis</taxon>
        <taxon>Microsporidia</taxon>
        <taxon>Enterocytozoonidae</taxon>
        <taxon>Ecytonucleospora</taxon>
    </lineage>
</organism>
<dbReference type="EMBL" id="MNPJ01000021">
    <property type="protein sequence ID" value="OQS54268.1"/>
    <property type="molecule type" value="Genomic_DNA"/>
</dbReference>
<accession>A0A1W0E4W7</accession>
<dbReference type="PANTHER" id="PTHR48112">
    <property type="entry name" value="HIGH MOBILITY GROUP PROTEIN DSP1"/>
    <property type="match status" value="1"/>
</dbReference>
<dbReference type="PANTHER" id="PTHR48112:SF22">
    <property type="entry name" value="MITOCHONDRIAL TRANSCRIPTION FACTOR A, ISOFORM B"/>
    <property type="match status" value="1"/>
</dbReference>
<dbReference type="OrthoDB" id="1919336at2759"/>
<evidence type="ECO:0000256" key="3">
    <source>
        <dbReference type="SAM" id="MobiDB-lite"/>
    </source>
</evidence>
<dbReference type="SUPFAM" id="SSF47095">
    <property type="entry name" value="HMG-box"/>
    <property type="match status" value="1"/>
</dbReference>
<keyword evidence="1 2" id="KW-0238">DNA-binding</keyword>
<dbReference type="InterPro" id="IPR009071">
    <property type="entry name" value="HMG_box_dom"/>
</dbReference>
<dbReference type="InterPro" id="IPR036910">
    <property type="entry name" value="HMG_box_dom_sf"/>
</dbReference>
<reference evidence="5 6" key="1">
    <citation type="journal article" date="2017" name="Environ. Microbiol.">
        <title>Decay of the glycolytic pathway and adaptation to intranuclear parasitism within Enterocytozoonidae microsporidia.</title>
        <authorList>
            <person name="Wiredu Boakye D."/>
            <person name="Jaroenlak P."/>
            <person name="Prachumwat A."/>
            <person name="Williams T.A."/>
            <person name="Bateman K.S."/>
            <person name="Itsathitphaisarn O."/>
            <person name="Sritunyalucksana K."/>
            <person name="Paszkiewicz K.H."/>
            <person name="Moore K.A."/>
            <person name="Stentiford G.D."/>
            <person name="Williams B.A."/>
        </authorList>
    </citation>
    <scope>NUCLEOTIDE SEQUENCE [LARGE SCALE GENOMIC DNA]</scope>
    <source>
        <strain evidence="5 6">TH1</strain>
    </source>
</reference>
<feature type="DNA-binding region" description="HMG box" evidence="2">
    <location>
        <begin position="14"/>
        <end position="81"/>
    </location>
</feature>
<dbReference type="Pfam" id="PF00505">
    <property type="entry name" value="HMG_box"/>
    <property type="match status" value="1"/>
</dbReference>
<dbReference type="Proteomes" id="UP000192758">
    <property type="component" value="Unassembled WGS sequence"/>
</dbReference>
<protein>
    <recommendedName>
        <fullName evidence="4">HMG box domain-containing protein</fullName>
    </recommendedName>
</protein>
<dbReference type="VEuPathDB" id="MicrosporidiaDB:EHP00_1849"/>
<sequence>MPKNTKKRKDPNAPKRPLSSYMIYSQEIRQTDEEIKKLSITEQTKAISSLWNELSEEEKKPYVEKAAKAKEEYTKKLEEYKQSDEYKKFMEEQEEPKKSKKSKEKMTGEKLFVRELKENLTEEEKKEIGNAAAVSRHAAKEYSKLSKEKKAEYDNKAKEMN</sequence>
<gene>
    <name evidence="5" type="ORF">EHP00_1849</name>
</gene>
<evidence type="ECO:0000256" key="1">
    <source>
        <dbReference type="ARBA" id="ARBA00023125"/>
    </source>
</evidence>
<dbReference type="SMART" id="SM00398">
    <property type="entry name" value="HMG"/>
    <property type="match status" value="2"/>
</dbReference>
<dbReference type="STRING" id="646526.A0A1W0E4W7"/>
<dbReference type="GO" id="GO:0003677">
    <property type="term" value="F:DNA binding"/>
    <property type="evidence" value="ECO:0007669"/>
    <property type="project" value="UniProtKB-UniRule"/>
</dbReference>
<keyword evidence="2" id="KW-0539">Nucleus</keyword>
<evidence type="ECO:0000313" key="5">
    <source>
        <dbReference type="EMBL" id="OQS54268.1"/>
    </source>
</evidence>
<feature type="compositionally biased region" description="Basic and acidic residues" evidence="3">
    <location>
        <begin position="138"/>
        <end position="161"/>
    </location>
</feature>
<dbReference type="PROSITE" id="PS50118">
    <property type="entry name" value="HMG_BOX_2"/>
    <property type="match status" value="1"/>
</dbReference>
<feature type="region of interest" description="Disordered" evidence="3">
    <location>
        <begin position="122"/>
        <end position="161"/>
    </location>
</feature>
<name>A0A1W0E4W7_9MICR</name>
<dbReference type="GO" id="GO:0005634">
    <property type="term" value="C:nucleus"/>
    <property type="evidence" value="ECO:0007669"/>
    <property type="project" value="UniProtKB-UniRule"/>
</dbReference>
<keyword evidence="6" id="KW-1185">Reference proteome</keyword>
<dbReference type="InterPro" id="IPR050342">
    <property type="entry name" value="HMGB"/>
</dbReference>
<dbReference type="Gene3D" id="1.10.30.10">
    <property type="entry name" value="High mobility group box domain"/>
    <property type="match status" value="2"/>
</dbReference>
<proteinExistence type="predicted"/>
<feature type="domain" description="HMG box" evidence="4">
    <location>
        <begin position="14"/>
        <end position="81"/>
    </location>
</feature>